<dbReference type="EMBL" id="CP038148">
    <property type="protein sequence ID" value="QBQ96041.1"/>
    <property type="molecule type" value="Genomic_DNA"/>
</dbReference>
<dbReference type="OrthoDB" id="9114918at2"/>
<name>A0A4P7CPF1_9BURK</name>
<feature type="compositionally biased region" description="Basic residues" evidence="1">
    <location>
        <begin position="47"/>
        <end position="59"/>
    </location>
</feature>
<evidence type="ECO:0000256" key="2">
    <source>
        <dbReference type="SAM" id="SignalP"/>
    </source>
</evidence>
<evidence type="ECO:0000313" key="3">
    <source>
        <dbReference type="EMBL" id="QBQ96041.1"/>
    </source>
</evidence>
<feature type="chain" id="PRO_5020610545" evidence="2">
    <location>
        <begin position="23"/>
        <end position="75"/>
    </location>
</feature>
<dbReference type="AlphaFoldDB" id="A0A4P7CPF1"/>
<feature type="region of interest" description="Disordered" evidence="1">
    <location>
        <begin position="34"/>
        <end position="75"/>
    </location>
</feature>
<keyword evidence="2" id="KW-0732">Signal</keyword>
<gene>
    <name evidence="3" type="ORF">E1956_01830</name>
</gene>
<dbReference type="KEGG" id="ppai:E1956_01830"/>
<feature type="signal peptide" evidence="2">
    <location>
        <begin position="1"/>
        <end position="22"/>
    </location>
</feature>
<protein>
    <submittedName>
        <fullName evidence="3">Acid-shock protein</fullName>
    </submittedName>
</protein>
<evidence type="ECO:0000256" key="1">
    <source>
        <dbReference type="SAM" id="MobiDB-lite"/>
    </source>
</evidence>
<dbReference type="Proteomes" id="UP000295727">
    <property type="component" value="Chromosome 1"/>
</dbReference>
<feature type="compositionally biased region" description="Low complexity" evidence="1">
    <location>
        <begin position="60"/>
        <end position="75"/>
    </location>
</feature>
<keyword evidence="4" id="KW-1185">Reference proteome</keyword>
<dbReference type="RefSeq" id="WP_134746905.1">
    <property type="nucleotide sequence ID" value="NZ_CP038148.1"/>
</dbReference>
<reference evidence="3 4" key="1">
    <citation type="submission" date="2019-03" db="EMBL/GenBank/DDBJ databases">
        <title>Paraburkholderia sp. 7MH5, isolated from subtropical forest soil.</title>
        <authorList>
            <person name="Gao Z.-H."/>
            <person name="Qiu L.-H."/>
        </authorList>
    </citation>
    <scope>NUCLEOTIDE SEQUENCE [LARGE SCALE GENOMIC DNA]</scope>
    <source>
        <strain evidence="3 4">7MH5</strain>
    </source>
</reference>
<organism evidence="3 4">
    <name type="scientific">Paraburkholderia pallida</name>
    <dbReference type="NCBI Taxonomy" id="2547399"/>
    <lineage>
        <taxon>Bacteria</taxon>
        <taxon>Pseudomonadati</taxon>
        <taxon>Pseudomonadota</taxon>
        <taxon>Betaproteobacteria</taxon>
        <taxon>Burkholderiales</taxon>
        <taxon>Burkholderiaceae</taxon>
        <taxon>Paraburkholderia</taxon>
    </lineage>
</organism>
<proteinExistence type="predicted"/>
<evidence type="ECO:0000313" key="4">
    <source>
        <dbReference type="Proteomes" id="UP000295727"/>
    </source>
</evidence>
<sequence>MKKLMLMLTAFGVAALAQTSFAQPASQPAVVHQEASAVSSYSAPTQKHVKKPKKQKVKKGAASAASMAEPAAASQ</sequence>
<accession>A0A4P7CPF1</accession>